<dbReference type="PANTHER" id="PTHR44591">
    <property type="entry name" value="STRESS RESPONSE REGULATOR PROTEIN 1"/>
    <property type="match status" value="1"/>
</dbReference>
<dbReference type="AlphaFoldDB" id="A0A9E7R1W8"/>
<dbReference type="PROSITE" id="PS50110">
    <property type="entry name" value="RESPONSE_REGULATORY"/>
    <property type="match status" value="1"/>
</dbReference>
<evidence type="ECO:0000313" key="4">
    <source>
        <dbReference type="EMBL" id="UWM54194.1"/>
    </source>
</evidence>
<dbReference type="Proteomes" id="UP001057580">
    <property type="component" value="Chromosome"/>
</dbReference>
<dbReference type="Pfam" id="PF00072">
    <property type="entry name" value="Response_reg"/>
    <property type="match status" value="1"/>
</dbReference>
<evidence type="ECO:0000313" key="5">
    <source>
        <dbReference type="Proteomes" id="UP001057580"/>
    </source>
</evidence>
<evidence type="ECO:0000256" key="1">
    <source>
        <dbReference type="ARBA" id="ARBA00022553"/>
    </source>
</evidence>
<dbReference type="InterPro" id="IPR050595">
    <property type="entry name" value="Bact_response_regulator"/>
</dbReference>
<dbReference type="GeneID" id="74944558"/>
<dbReference type="EMBL" id="CP104003">
    <property type="protein sequence ID" value="UWM54194.1"/>
    <property type="molecule type" value="Genomic_DNA"/>
</dbReference>
<dbReference type="InterPro" id="IPR001789">
    <property type="entry name" value="Sig_transdc_resp-reg_receiver"/>
</dbReference>
<dbReference type="Gene3D" id="3.40.50.2300">
    <property type="match status" value="1"/>
</dbReference>
<protein>
    <submittedName>
        <fullName evidence="4">HalX domain-containing protein</fullName>
    </submittedName>
</protein>
<dbReference type="Pfam" id="PF08663">
    <property type="entry name" value="HalX"/>
    <property type="match status" value="1"/>
</dbReference>
<dbReference type="CDD" id="cd00156">
    <property type="entry name" value="REC"/>
    <property type="match status" value="1"/>
</dbReference>
<sequence>MNDQPVVVVVDDEPDLADLYTAWLGDSYEVRTAYGGEEAVGLVDETVDVALIDRLMPERSGDEVLATVRDRGYDCQVAMVTAVEPDFDIIEMGFDAYLVKPVLRDDLRETVGRLLTRGTYDAQVRELFSLASKRAALMTQKDPTELETNEAYQRLDERFAELRGELDETVAELDARDFEVTLRRLVANSS</sequence>
<keyword evidence="1 2" id="KW-0597">Phosphoprotein</keyword>
<gene>
    <name evidence="4" type="ORF">N0B31_19010</name>
</gene>
<evidence type="ECO:0000256" key="2">
    <source>
        <dbReference type="PROSITE-ProRule" id="PRU00169"/>
    </source>
</evidence>
<dbReference type="SMART" id="SM00448">
    <property type="entry name" value="REC"/>
    <property type="match status" value="1"/>
</dbReference>
<dbReference type="GO" id="GO:0000160">
    <property type="term" value="P:phosphorelay signal transduction system"/>
    <property type="evidence" value="ECO:0007669"/>
    <property type="project" value="InterPro"/>
</dbReference>
<evidence type="ECO:0000259" key="3">
    <source>
        <dbReference type="PROSITE" id="PS50110"/>
    </source>
</evidence>
<organism evidence="4 5">
    <name type="scientific">Salinirubellus salinus</name>
    <dbReference type="NCBI Taxonomy" id="1364945"/>
    <lineage>
        <taxon>Archaea</taxon>
        <taxon>Methanobacteriati</taxon>
        <taxon>Methanobacteriota</taxon>
        <taxon>Stenosarchaea group</taxon>
        <taxon>Halobacteria</taxon>
        <taxon>Halobacteriales</taxon>
        <taxon>Natronomonadaceae</taxon>
        <taxon>Salinirubellus</taxon>
    </lineage>
</organism>
<dbReference type="InterPro" id="IPR013971">
    <property type="entry name" value="HalX_domain"/>
</dbReference>
<dbReference type="InterPro" id="IPR011006">
    <property type="entry name" value="CheY-like_superfamily"/>
</dbReference>
<name>A0A9E7R1W8_9EURY</name>
<dbReference type="RefSeq" id="WP_260593188.1">
    <property type="nucleotide sequence ID" value="NZ_CP104003.1"/>
</dbReference>
<keyword evidence="5" id="KW-1185">Reference proteome</keyword>
<dbReference type="SUPFAM" id="SSF52172">
    <property type="entry name" value="CheY-like"/>
    <property type="match status" value="1"/>
</dbReference>
<feature type="modified residue" description="4-aspartylphosphate" evidence="2">
    <location>
        <position position="53"/>
    </location>
</feature>
<accession>A0A9E7R1W8</accession>
<dbReference type="KEGG" id="ssai:N0B31_19010"/>
<proteinExistence type="predicted"/>
<feature type="domain" description="Response regulatory" evidence="3">
    <location>
        <begin position="6"/>
        <end position="115"/>
    </location>
</feature>
<reference evidence="4" key="1">
    <citation type="submission" date="2022-09" db="EMBL/GenBank/DDBJ databases">
        <title>Diverse halophilic archaea isolated from saline environments.</title>
        <authorList>
            <person name="Cui H.-L."/>
        </authorList>
    </citation>
    <scope>NUCLEOTIDE SEQUENCE</scope>
    <source>
        <strain evidence="4">ZS-35-S2</strain>
    </source>
</reference>
<dbReference type="PANTHER" id="PTHR44591:SF18">
    <property type="entry name" value="REGULATORY PROTEIN"/>
    <property type="match status" value="1"/>
</dbReference>